<dbReference type="InterPro" id="IPR012164">
    <property type="entry name" value="Rpa12/Rpb9/Rpc10/TFS"/>
</dbReference>
<dbReference type="PIRSF" id="PIRSF005586">
    <property type="entry name" value="RNApol_RpoM"/>
    <property type="match status" value="1"/>
</dbReference>
<dbReference type="PROSITE" id="PS01030">
    <property type="entry name" value="RNA_POL_M_15KD"/>
    <property type="match status" value="1"/>
</dbReference>
<evidence type="ECO:0000313" key="13">
    <source>
        <dbReference type="EMBL" id="CAD7630666.1"/>
    </source>
</evidence>
<keyword evidence="7 8" id="KW-0539">Nucleus</keyword>
<feature type="binding site" evidence="9">
    <location>
        <position position="120"/>
    </location>
    <ligand>
        <name>Zn(2+)</name>
        <dbReference type="ChEBI" id="CHEBI:29105"/>
        <label>2</label>
    </ligand>
</feature>
<evidence type="ECO:0000256" key="5">
    <source>
        <dbReference type="ARBA" id="ARBA00022833"/>
    </source>
</evidence>
<dbReference type="Proteomes" id="UP000759131">
    <property type="component" value="Unassembled WGS sequence"/>
</dbReference>
<keyword evidence="4 10" id="KW-0863">Zinc-finger</keyword>
<evidence type="ECO:0000256" key="11">
    <source>
        <dbReference type="RuleBase" id="RU003474"/>
    </source>
</evidence>
<evidence type="ECO:0000256" key="10">
    <source>
        <dbReference type="PIRSR" id="PIRSR005586-2"/>
    </source>
</evidence>
<feature type="domain" description="TFIIS-type" evidence="12">
    <location>
        <begin position="83"/>
        <end position="125"/>
    </location>
</feature>
<feature type="binding site" evidence="9">
    <location>
        <position position="90"/>
    </location>
    <ligand>
        <name>Zn(2+)</name>
        <dbReference type="ChEBI" id="CHEBI:29105"/>
        <label>2</label>
    </ligand>
</feature>
<sequence length="126" mass="14693">MDRESAGHINVTLKFCPECNNILYSREHRATKRLIFLCRTCLYQKETNASHSCVYVNNIKHEVNELAHINSEMIADPTLARTQLHPCPKCKHNEAVFMQGLLTKSVDAMRLYYICTNNNCRFKWTE</sequence>
<comment type="subcellular location">
    <subcellularLocation>
        <location evidence="1">Nucleus</location>
        <location evidence="1">Nucleolus</location>
    </subcellularLocation>
</comment>
<dbReference type="InterPro" id="IPR034012">
    <property type="entry name" value="Zn_ribbon_RPB9_C"/>
</dbReference>
<feature type="binding site" evidence="9">
    <location>
        <position position="87"/>
    </location>
    <ligand>
        <name>Zn(2+)</name>
        <dbReference type="ChEBI" id="CHEBI:29105"/>
        <label>2</label>
    </ligand>
</feature>
<dbReference type="GO" id="GO:0005665">
    <property type="term" value="C:RNA polymerase II, core complex"/>
    <property type="evidence" value="ECO:0007669"/>
    <property type="project" value="TreeGrafter"/>
</dbReference>
<dbReference type="InterPro" id="IPR019761">
    <property type="entry name" value="DNA-dir_RNA_pol-M_15_CS"/>
</dbReference>
<dbReference type="EMBL" id="OC862961">
    <property type="protein sequence ID" value="CAD7630666.1"/>
    <property type="molecule type" value="Genomic_DNA"/>
</dbReference>
<feature type="zinc finger region" description="C4-type" evidence="10">
    <location>
        <begin position="16"/>
        <end position="41"/>
    </location>
</feature>
<dbReference type="GO" id="GO:0001193">
    <property type="term" value="P:maintenance of transcriptional fidelity during transcription elongation by RNA polymerase II"/>
    <property type="evidence" value="ECO:0007669"/>
    <property type="project" value="TreeGrafter"/>
</dbReference>
<dbReference type="GO" id="GO:0006283">
    <property type="term" value="P:transcription-coupled nucleotide-excision repair"/>
    <property type="evidence" value="ECO:0007669"/>
    <property type="project" value="TreeGrafter"/>
</dbReference>
<dbReference type="Pfam" id="PF01096">
    <property type="entry name" value="Zn_ribbon_TFIIS"/>
    <property type="match status" value="1"/>
</dbReference>
<evidence type="ECO:0000256" key="4">
    <source>
        <dbReference type="ARBA" id="ARBA00022771"/>
    </source>
</evidence>
<dbReference type="GO" id="GO:0003676">
    <property type="term" value="F:nucleic acid binding"/>
    <property type="evidence" value="ECO:0007669"/>
    <property type="project" value="InterPro"/>
</dbReference>
<feature type="binding site" evidence="9">
    <location>
        <position position="38"/>
    </location>
    <ligand>
        <name>Zn(2+)</name>
        <dbReference type="ChEBI" id="CHEBI:29105"/>
        <label>1</label>
    </ligand>
</feature>
<dbReference type="InterPro" id="IPR001222">
    <property type="entry name" value="Znf_TFIIS"/>
</dbReference>
<comment type="function">
    <text evidence="8">DNA-dependent RNA polymerase catalyzes the transcription of DNA into RNA using the four ribonucleoside triphosphates as substrates.</text>
</comment>
<protein>
    <recommendedName>
        <fullName evidence="8">DNA-directed RNA polymerase subunit</fullName>
    </recommendedName>
</protein>
<keyword evidence="14" id="KW-1185">Reference proteome</keyword>
<evidence type="ECO:0000259" key="12">
    <source>
        <dbReference type="PROSITE" id="PS51133"/>
    </source>
</evidence>
<dbReference type="Gene3D" id="2.20.25.10">
    <property type="match status" value="2"/>
</dbReference>
<dbReference type="GO" id="GO:0005730">
    <property type="term" value="C:nucleolus"/>
    <property type="evidence" value="ECO:0007669"/>
    <property type="project" value="UniProtKB-SubCell"/>
</dbReference>
<evidence type="ECO:0000256" key="7">
    <source>
        <dbReference type="ARBA" id="ARBA00023242"/>
    </source>
</evidence>
<evidence type="ECO:0000256" key="3">
    <source>
        <dbReference type="ARBA" id="ARBA00022723"/>
    </source>
</evidence>
<dbReference type="GO" id="GO:0006367">
    <property type="term" value="P:transcription initiation at RNA polymerase II promoter"/>
    <property type="evidence" value="ECO:0007669"/>
    <property type="project" value="TreeGrafter"/>
</dbReference>
<dbReference type="Pfam" id="PF02150">
    <property type="entry name" value="Zn_ribbon_RPB9"/>
    <property type="match status" value="1"/>
</dbReference>
<keyword evidence="3 9" id="KW-0479">Metal-binding</keyword>
<organism evidence="13">
    <name type="scientific">Medioppia subpectinata</name>
    <dbReference type="NCBI Taxonomy" id="1979941"/>
    <lineage>
        <taxon>Eukaryota</taxon>
        <taxon>Metazoa</taxon>
        <taxon>Ecdysozoa</taxon>
        <taxon>Arthropoda</taxon>
        <taxon>Chelicerata</taxon>
        <taxon>Arachnida</taxon>
        <taxon>Acari</taxon>
        <taxon>Acariformes</taxon>
        <taxon>Sarcoptiformes</taxon>
        <taxon>Oribatida</taxon>
        <taxon>Brachypylina</taxon>
        <taxon>Oppioidea</taxon>
        <taxon>Oppiidae</taxon>
        <taxon>Medioppia</taxon>
    </lineage>
</organism>
<gene>
    <name evidence="13" type="ORF">OSB1V03_LOCUS11078</name>
</gene>
<evidence type="ECO:0000256" key="9">
    <source>
        <dbReference type="PIRSR" id="PIRSR005586-1"/>
    </source>
</evidence>
<keyword evidence="5 9" id="KW-0862">Zinc</keyword>
<name>A0A7R9Q3A0_9ACAR</name>
<feature type="binding site" evidence="9">
    <location>
        <position position="16"/>
    </location>
    <ligand>
        <name>Zn(2+)</name>
        <dbReference type="ChEBI" id="CHEBI:29105"/>
        <label>1</label>
    </ligand>
</feature>
<feature type="binding site" evidence="9">
    <location>
        <position position="115"/>
    </location>
    <ligand>
        <name>Zn(2+)</name>
        <dbReference type="ChEBI" id="CHEBI:29105"/>
        <label>2</label>
    </ligand>
</feature>
<dbReference type="PANTHER" id="PTHR11239:SF1">
    <property type="entry name" value="DNA-DIRECTED RNA POLYMERASE II SUBUNIT RPB9"/>
    <property type="match status" value="1"/>
</dbReference>
<feature type="binding site" evidence="9">
    <location>
        <position position="41"/>
    </location>
    <ligand>
        <name>Zn(2+)</name>
        <dbReference type="ChEBI" id="CHEBI:29105"/>
        <label>1</label>
    </ligand>
</feature>
<dbReference type="SUPFAM" id="SSF57783">
    <property type="entry name" value="Zinc beta-ribbon"/>
    <property type="match status" value="2"/>
</dbReference>
<dbReference type="SMART" id="SM00440">
    <property type="entry name" value="ZnF_C2C2"/>
    <property type="match status" value="1"/>
</dbReference>
<dbReference type="PROSITE" id="PS51133">
    <property type="entry name" value="ZF_TFIIS_2"/>
    <property type="match status" value="1"/>
</dbReference>
<proteinExistence type="inferred from homology"/>
<accession>A0A7R9Q3A0</accession>
<evidence type="ECO:0000256" key="6">
    <source>
        <dbReference type="ARBA" id="ARBA00023163"/>
    </source>
</evidence>
<dbReference type="InterPro" id="IPR001529">
    <property type="entry name" value="Zn_ribbon_RPB9"/>
</dbReference>
<keyword evidence="6 8" id="KW-0804">Transcription</keyword>
<keyword evidence="2 8" id="KW-0240">DNA-directed RNA polymerase</keyword>
<evidence type="ECO:0000256" key="8">
    <source>
        <dbReference type="PIRNR" id="PIRNR005586"/>
    </source>
</evidence>
<dbReference type="OrthoDB" id="282270at2759"/>
<dbReference type="CDD" id="cd10508">
    <property type="entry name" value="Zn-ribbon_RPB9"/>
    <property type="match status" value="1"/>
</dbReference>
<dbReference type="PANTHER" id="PTHR11239">
    <property type="entry name" value="DNA-DIRECTED RNA POLYMERASE"/>
    <property type="match status" value="1"/>
</dbReference>
<dbReference type="GO" id="GO:0008270">
    <property type="term" value="F:zinc ion binding"/>
    <property type="evidence" value="ECO:0007669"/>
    <property type="project" value="UniProtKB-KW"/>
</dbReference>
<dbReference type="AlphaFoldDB" id="A0A7R9Q3A0"/>
<dbReference type="GO" id="GO:0003899">
    <property type="term" value="F:DNA-directed RNA polymerase activity"/>
    <property type="evidence" value="ECO:0007669"/>
    <property type="project" value="InterPro"/>
</dbReference>
<evidence type="ECO:0000256" key="1">
    <source>
        <dbReference type="ARBA" id="ARBA00004604"/>
    </source>
</evidence>
<comment type="similarity">
    <text evidence="8 11">Belongs to the archaeal rpoM/eukaryotic RPA12/RPB9/RPC11 RNA polymerase family.</text>
</comment>
<dbReference type="SMART" id="SM00661">
    <property type="entry name" value="RPOL9"/>
    <property type="match status" value="1"/>
</dbReference>
<feature type="binding site" evidence="9">
    <location>
        <position position="19"/>
    </location>
    <ligand>
        <name>Zn(2+)</name>
        <dbReference type="ChEBI" id="CHEBI:29105"/>
        <label>1</label>
    </ligand>
</feature>
<evidence type="ECO:0000313" key="14">
    <source>
        <dbReference type="Proteomes" id="UP000759131"/>
    </source>
</evidence>
<dbReference type="EMBL" id="CAJPIZ010008386">
    <property type="protein sequence ID" value="CAG2111096.1"/>
    <property type="molecule type" value="Genomic_DNA"/>
</dbReference>
<reference evidence="13" key="1">
    <citation type="submission" date="2020-11" db="EMBL/GenBank/DDBJ databases">
        <authorList>
            <person name="Tran Van P."/>
        </authorList>
    </citation>
    <scope>NUCLEOTIDE SEQUENCE</scope>
</reference>
<evidence type="ECO:0000256" key="2">
    <source>
        <dbReference type="ARBA" id="ARBA00022478"/>
    </source>
</evidence>